<dbReference type="Proteomes" id="UP000070449">
    <property type="component" value="Unassembled WGS sequence"/>
</dbReference>
<evidence type="ECO:0000313" key="1">
    <source>
        <dbReference type="EMBL" id="KXK09290.1"/>
    </source>
</evidence>
<protein>
    <submittedName>
        <fullName evidence="1">Uncharacterized protein</fullName>
    </submittedName>
</protein>
<organism evidence="1 2">
    <name type="scientific">candidate division WS6 bacterium OLB21</name>
    <dbReference type="NCBI Taxonomy" id="1617427"/>
    <lineage>
        <taxon>Bacteria</taxon>
        <taxon>Candidatus Dojkabacteria</taxon>
    </lineage>
</organism>
<evidence type="ECO:0000313" key="2">
    <source>
        <dbReference type="Proteomes" id="UP000070449"/>
    </source>
</evidence>
<reference evidence="1 2" key="1">
    <citation type="submission" date="2015-02" db="EMBL/GenBank/DDBJ databases">
        <title>Improved understanding of the partial-nitritation anammox process through 23 genomes representing the majority of the microbial community.</title>
        <authorList>
            <person name="Speth D.R."/>
            <person name="In T Zandt M."/>
            <person name="Guerrero Cruz S."/>
            <person name="Jetten M.S."/>
            <person name="Dutilh B.E."/>
        </authorList>
    </citation>
    <scope>NUCLEOTIDE SEQUENCE [LARGE SCALE GENOMIC DNA]</scope>
    <source>
        <strain evidence="1">OLB21</strain>
    </source>
</reference>
<comment type="caution">
    <text evidence="1">The sequence shown here is derived from an EMBL/GenBank/DDBJ whole genome shotgun (WGS) entry which is preliminary data.</text>
</comment>
<name>A0A136KIQ3_9BACT</name>
<dbReference type="AlphaFoldDB" id="A0A136KIQ3"/>
<dbReference type="STRING" id="1617427.UZ20_WS6002000596"/>
<accession>A0A136KIQ3</accession>
<dbReference type="EMBL" id="JYPD01000019">
    <property type="protein sequence ID" value="KXK09290.1"/>
    <property type="molecule type" value="Genomic_DNA"/>
</dbReference>
<gene>
    <name evidence="1" type="ORF">UZ20_WS6002000596</name>
</gene>
<proteinExistence type="predicted"/>
<sequence>MAQPVSVSARIKLFQQGPTFNLGQRIASQFYQGKDSYKDNFAVYSDNGIIFAEDAFPSDDNLPAVAGESIDPSLSYQFAFTELPLHKNDYYWGKYLNAAAGVRELNRMPTLAPGNRIRVIADGYLSLNPRNGYVRPQNGYFFGSGLCWSTSALGQMMDNANNQFKERYGIPMFVFARGDRAPHADWSHTYKDSNRGYGYTVIKISSGGGQDYGFTLNPAIKNIKELEGLKIRIVLTYRNDHPSAYKGESIGAYIMANKDIRLISYTDPQEMIEEYKQSMLEHIRSL</sequence>